<dbReference type="Proteomes" id="UP001516464">
    <property type="component" value="Unassembled WGS sequence"/>
</dbReference>
<dbReference type="EMBL" id="SBIQ01000086">
    <property type="protein sequence ID" value="KAF7683449.1"/>
    <property type="molecule type" value="Genomic_DNA"/>
</dbReference>
<organism evidence="1 2">
    <name type="scientific">Astathelohania contejeani</name>
    <dbReference type="NCBI Taxonomy" id="164912"/>
    <lineage>
        <taxon>Eukaryota</taxon>
        <taxon>Fungi</taxon>
        <taxon>Fungi incertae sedis</taxon>
        <taxon>Microsporidia</taxon>
        <taxon>Astathelohaniidae</taxon>
        <taxon>Astathelohania</taxon>
    </lineage>
</organism>
<accession>A0ABQ7HZ94</accession>
<keyword evidence="2" id="KW-1185">Reference proteome</keyword>
<evidence type="ECO:0000313" key="2">
    <source>
        <dbReference type="Proteomes" id="UP001516464"/>
    </source>
</evidence>
<name>A0ABQ7HZ94_9MICR</name>
<gene>
    <name evidence="1" type="ORF">TCON_1336</name>
</gene>
<evidence type="ECO:0000313" key="1">
    <source>
        <dbReference type="EMBL" id="KAF7683449.1"/>
    </source>
</evidence>
<reference evidence="1 2" key="1">
    <citation type="submission" date="2019-01" db="EMBL/GenBank/DDBJ databases">
        <title>Genomes sequencing and comparative genomics of infectious freshwater microsporidia, Cucumispora dikerogammari and Thelohania contejeani.</title>
        <authorList>
            <person name="Cormier A."/>
            <person name="Giraud I."/>
            <person name="Wattier R."/>
            <person name="Teixeira M."/>
            <person name="Grandjean F."/>
            <person name="Rigaud T."/>
            <person name="Cordaux R."/>
        </authorList>
    </citation>
    <scope>NUCLEOTIDE SEQUENCE [LARGE SCALE GENOMIC DNA]</scope>
    <source>
        <strain evidence="1">T1</strain>
        <tissue evidence="1">Spores</tissue>
    </source>
</reference>
<sequence length="375" mass="43505">MKSCYLFFIIGLIDNTLLPDVKYLGLKTNKTNLKINLPDTNKQTIYPSIIPSKNKYVDEKNVYIIIESILDMIMNGILKSKIIFSDFNHLTKLNSRIIFDHRNIPLKNKQCLNNSFIPVHCINENKENHIYLNPVIKNQLLILFSKLSKDLKKIKCFIKILIQDQFFCTCTLFYLIAAYNAIHIVPKTLQHAFSMVIKDNIIIVNINYKNLELVDMPGYKIYYANMFSLESENYLDIYDKNDQILDPTKRKKILRIIVDALDNTEGLVFNIIAVNKYMNSQLTYFANGEIGFSSDLFDIVIKGNLIVISSKESSLKSDYILHFIMNDLKTAVEEIISKSDTIKSTKDIMVTIIYKNFPDKKKVNLFDPHVIKRIQ</sequence>
<protein>
    <submittedName>
        <fullName evidence="1">Uncharacterized protein</fullName>
    </submittedName>
</protein>
<proteinExistence type="predicted"/>
<comment type="caution">
    <text evidence="1">The sequence shown here is derived from an EMBL/GenBank/DDBJ whole genome shotgun (WGS) entry which is preliminary data.</text>
</comment>